<proteinExistence type="predicted"/>
<evidence type="ECO:0000313" key="2">
    <source>
        <dbReference type="EMBL" id="KAG8080774.1"/>
    </source>
</evidence>
<name>A0A8J5T616_ZIZPA</name>
<gene>
    <name evidence="2" type="ORF">GUJ93_ZPchr0007g5381</name>
</gene>
<dbReference type="AlphaFoldDB" id="A0A8J5T616"/>
<reference evidence="2" key="2">
    <citation type="submission" date="2021-02" db="EMBL/GenBank/DDBJ databases">
        <authorList>
            <person name="Kimball J.A."/>
            <person name="Haas M.W."/>
            <person name="Macchietto M."/>
            <person name="Kono T."/>
            <person name="Duquette J."/>
            <person name="Shao M."/>
        </authorList>
    </citation>
    <scope>NUCLEOTIDE SEQUENCE</scope>
    <source>
        <tissue evidence="2">Fresh leaf tissue</tissue>
    </source>
</reference>
<dbReference type="Proteomes" id="UP000729402">
    <property type="component" value="Unassembled WGS sequence"/>
</dbReference>
<comment type="caution">
    <text evidence="2">The sequence shown here is derived from an EMBL/GenBank/DDBJ whole genome shotgun (WGS) entry which is preliminary data.</text>
</comment>
<feature type="region of interest" description="Disordered" evidence="1">
    <location>
        <begin position="42"/>
        <end position="77"/>
    </location>
</feature>
<evidence type="ECO:0000256" key="1">
    <source>
        <dbReference type="SAM" id="MobiDB-lite"/>
    </source>
</evidence>
<protein>
    <submittedName>
        <fullName evidence="2">Uncharacterized protein</fullName>
    </submittedName>
</protein>
<evidence type="ECO:0000313" key="3">
    <source>
        <dbReference type="Proteomes" id="UP000729402"/>
    </source>
</evidence>
<reference evidence="2" key="1">
    <citation type="journal article" date="2021" name="bioRxiv">
        <title>Whole Genome Assembly and Annotation of Northern Wild Rice, Zizania palustris L., Supports a Whole Genome Duplication in the Zizania Genus.</title>
        <authorList>
            <person name="Haas M."/>
            <person name="Kono T."/>
            <person name="Macchietto M."/>
            <person name="Millas R."/>
            <person name="McGilp L."/>
            <person name="Shao M."/>
            <person name="Duquette J."/>
            <person name="Hirsch C.N."/>
            <person name="Kimball J."/>
        </authorList>
    </citation>
    <scope>NUCLEOTIDE SEQUENCE</scope>
    <source>
        <tissue evidence="2">Fresh leaf tissue</tissue>
    </source>
</reference>
<dbReference type="EMBL" id="JAAALK010000282">
    <property type="protein sequence ID" value="KAG8080774.1"/>
    <property type="molecule type" value="Genomic_DNA"/>
</dbReference>
<sequence>MAVTVTREEWGKRMEGCGEAWETDARAVVRWAGEVARYWALGPSQGGGGDAHTRAHRRASKLGKAATVGLGSPTRQPKIRDKVVPCVRTGRNRQ</sequence>
<organism evidence="2 3">
    <name type="scientific">Zizania palustris</name>
    <name type="common">Northern wild rice</name>
    <dbReference type="NCBI Taxonomy" id="103762"/>
    <lineage>
        <taxon>Eukaryota</taxon>
        <taxon>Viridiplantae</taxon>
        <taxon>Streptophyta</taxon>
        <taxon>Embryophyta</taxon>
        <taxon>Tracheophyta</taxon>
        <taxon>Spermatophyta</taxon>
        <taxon>Magnoliopsida</taxon>
        <taxon>Liliopsida</taxon>
        <taxon>Poales</taxon>
        <taxon>Poaceae</taxon>
        <taxon>BOP clade</taxon>
        <taxon>Oryzoideae</taxon>
        <taxon>Oryzeae</taxon>
        <taxon>Zizaniinae</taxon>
        <taxon>Zizania</taxon>
    </lineage>
</organism>
<accession>A0A8J5T616</accession>
<keyword evidence="3" id="KW-1185">Reference proteome</keyword>